<evidence type="ECO:0000259" key="3">
    <source>
        <dbReference type="Pfam" id="PF18620"/>
    </source>
</evidence>
<dbReference type="InterPro" id="IPR040580">
    <property type="entry name" value="DUF5627"/>
</dbReference>
<dbReference type="Pfam" id="PF08522">
    <property type="entry name" value="BT_3987-like_N"/>
    <property type="match status" value="1"/>
</dbReference>
<sequence>MKRILFITLITAFIAGLFTSCENADWEFPDFDYTAVYFAYQSPIRTITLGEDVFDTTLDNEYKAQIMATMGGVYANNNDVVIQIQVDNSLVDGLAFDGNEDPLRDIVAMPENYYSLSSDRITIKKGDILGGVTVQLTDAFFADPLALTTNYVIPVVMTSVTNADSILQGVPLVDNPRRGVADDWEVQPKDYIFYAIKYINKYDANYLRRGQDVISGDQNGTITRAEEYVEWDEVINTISTRSLNTIAWNHQSRDLDDFSRSCVLLLTFDENGNCVITSDTDGITASGSGKFVSKGEKNSWGNRDRDALYLEYTIDYGDVQFSITDTMVVRDRGVKPEWFDSVLK</sequence>
<name>A0A4R2GRD3_9BACT</name>
<dbReference type="InterPro" id="IPR013728">
    <property type="entry name" value="BT_3987-like_N"/>
</dbReference>
<dbReference type="AlphaFoldDB" id="A0A4R2GRD3"/>
<organism evidence="4 5">
    <name type="scientific">Natronoflexus pectinivorans</name>
    <dbReference type="NCBI Taxonomy" id="682526"/>
    <lineage>
        <taxon>Bacteria</taxon>
        <taxon>Pseudomonadati</taxon>
        <taxon>Bacteroidota</taxon>
        <taxon>Bacteroidia</taxon>
        <taxon>Marinilabiliales</taxon>
        <taxon>Marinilabiliaceae</taxon>
        <taxon>Natronoflexus</taxon>
    </lineage>
</organism>
<feature type="signal peptide" evidence="1">
    <location>
        <begin position="1"/>
        <end position="24"/>
    </location>
</feature>
<keyword evidence="5" id="KW-1185">Reference proteome</keyword>
<accession>A0A4R2GRD3</accession>
<dbReference type="EMBL" id="SLWK01000001">
    <property type="protein sequence ID" value="TCO10696.1"/>
    <property type="molecule type" value="Genomic_DNA"/>
</dbReference>
<protein>
    <submittedName>
        <fullName evidence="4">Uncharacterized protein DUF1735</fullName>
    </submittedName>
</protein>
<proteinExistence type="predicted"/>
<evidence type="ECO:0000259" key="2">
    <source>
        <dbReference type="Pfam" id="PF08522"/>
    </source>
</evidence>
<dbReference type="Pfam" id="PF18620">
    <property type="entry name" value="DUF5627"/>
    <property type="match status" value="1"/>
</dbReference>
<reference evidence="4 5" key="1">
    <citation type="submission" date="2019-03" db="EMBL/GenBank/DDBJ databases">
        <title>Genomic Encyclopedia of Type Strains, Phase IV (KMG-IV): sequencing the most valuable type-strain genomes for metagenomic binning, comparative biology and taxonomic classification.</title>
        <authorList>
            <person name="Goeker M."/>
        </authorList>
    </citation>
    <scope>NUCLEOTIDE SEQUENCE [LARGE SCALE GENOMIC DNA]</scope>
    <source>
        <strain evidence="4 5">DSM 24179</strain>
    </source>
</reference>
<evidence type="ECO:0000256" key="1">
    <source>
        <dbReference type="SAM" id="SignalP"/>
    </source>
</evidence>
<feature type="chain" id="PRO_5020886482" evidence="1">
    <location>
        <begin position="25"/>
        <end position="344"/>
    </location>
</feature>
<dbReference type="RefSeq" id="WP_132431391.1">
    <property type="nucleotide sequence ID" value="NZ_SLWK01000001.1"/>
</dbReference>
<gene>
    <name evidence="4" type="ORF">EV194_101327</name>
</gene>
<dbReference type="Gene3D" id="2.40.128.420">
    <property type="match status" value="1"/>
</dbReference>
<keyword evidence="1" id="KW-0732">Signal</keyword>
<feature type="domain" description="BT-3987-like N-terminal" evidence="2">
    <location>
        <begin position="34"/>
        <end position="163"/>
    </location>
</feature>
<dbReference type="PROSITE" id="PS51257">
    <property type="entry name" value="PROKAR_LIPOPROTEIN"/>
    <property type="match status" value="1"/>
</dbReference>
<evidence type="ECO:0000313" key="5">
    <source>
        <dbReference type="Proteomes" id="UP000295221"/>
    </source>
</evidence>
<evidence type="ECO:0000313" key="4">
    <source>
        <dbReference type="EMBL" id="TCO10696.1"/>
    </source>
</evidence>
<dbReference type="Proteomes" id="UP000295221">
    <property type="component" value="Unassembled WGS sequence"/>
</dbReference>
<dbReference type="OrthoDB" id="1041979at2"/>
<feature type="domain" description="DUF5627" evidence="3">
    <location>
        <begin position="201"/>
        <end position="333"/>
    </location>
</feature>
<dbReference type="Gene3D" id="2.60.40.1740">
    <property type="entry name" value="hypothetical protein (bacova_03559)"/>
    <property type="match status" value="1"/>
</dbReference>
<comment type="caution">
    <text evidence="4">The sequence shown here is derived from an EMBL/GenBank/DDBJ whole genome shotgun (WGS) entry which is preliminary data.</text>
</comment>